<evidence type="ECO:0000256" key="4">
    <source>
        <dbReference type="ARBA" id="ARBA00022989"/>
    </source>
</evidence>
<feature type="transmembrane region" description="Helical" evidence="7">
    <location>
        <begin position="292"/>
        <end position="316"/>
    </location>
</feature>
<dbReference type="Pfam" id="PF02687">
    <property type="entry name" value="FtsX"/>
    <property type="match status" value="2"/>
</dbReference>
<dbReference type="PANTHER" id="PTHR30572">
    <property type="entry name" value="MEMBRANE COMPONENT OF TRANSPORTER-RELATED"/>
    <property type="match status" value="1"/>
</dbReference>
<feature type="signal peptide" evidence="8">
    <location>
        <begin position="1"/>
        <end position="20"/>
    </location>
</feature>
<reference evidence="10" key="2">
    <citation type="submission" date="2020-09" db="EMBL/GenBank/DDBJ databases">
        <authorList>
            <person name="Sun Q."/>
            <person name="Ohkuma M."/>
        </authorList>
    </citation>
    <scope>NUCLEOTIDE SEQUENCE</scope>
    <source>
        <strain evidence="10">JCM 19831</strain>
    </source>
</reference>
<comment type="caution">
    <text evidence="10">The sequence shown here is derived from an EMBL/GenBank/DDBJ whole genome shotgun (WGS) entry which is preliminary data.</text>
</comment>
<keyword evidence="8" id="KW-0732">Signal</keyword>
<reference evidence="10" key="1">
    <citation type="journal article" date="2014" name="Int. J. Syst. Evol. Microbiol.">
        <title>Complete genome sequence of Corynebacterium casei LMG S-19264T (=DSM 44701T), isolated from a smear-ripened cheese.</title>
        <authorList>
            <consortium name="US DOE Joint Genome Institute (JGI-PGF)"/>
            <person name="Walter F."/>
            <person name="Albersmeier A."/>
            <person name="Kalinowski J."/>
            <person name="Ruckert C."/>
        </authorList>
    </citation>
    <scope>NUCLEOTIDE SEQUENCE</scope>
    <source>
        <strain evidence="10">JCM 19831</strain>
    </source>
</reference>
<keyword evidence="4 7" id="KW-1133">Transmembrane helix</keyword>
<evidence type="ECO:0000256" key="7">
    <source>
        <dbReference type="SAM" id="Phobius"/>
    </source>
</evidence>
<protein>
    <recommendedName>
        <fullName evidence="9">ABC3 transporter permease C-terminal domain-containing protein</fullName>
    </recommendedName>
</protein>
<keyword evidence="3 7" id="KW-0812">Transmembrane</keyword>
<dbReference type="InterPro" id="IPR050250">
    <property type="entry name" value="Macrolide_Exporter_MacB"/>
</dbReference>
<evidence type="ECO:0000259" key="9">
    <source>
        <dbReference type="Pfam" id="PF02687"/>
    </source>
</evidence>
<evidence type="ECO:0000256" key="3">
    <source>
        <dbReference type="ARBA" id="ARBA00022692"/>
    </source>
</evidence>
<keyword evidence="11" id="KW-1185">Reference proteome</keyword>
<feature type="transmembrane region" description="Helical" evidence="7">
    <location>
        <begin position="713"/>
        <end position="742"/>
    </location>
</feature>
<proteinExistence type="inferred from homology"/>
<evidence type="ECO:0000256" key="1">
    <source>
        <dbReference type="ARBA" id="ARBA00004651"/>
    </source>
</evidence>
<name>A0A917X720_9ACTN</name>
<feature type="transmembrane region" description="Helical" evidence="7">
    <location>
        <begin position="409"/>
        <end position="430"/>
    </location>
</feature>
<dbReference type="EMBL" id="BMPI01000081">
    <property type="protein sequence ID" value="GGM79573.1"/>
    <property type="molecule type" value="Genomic_DNA"/>
</dbReference>
<feature type="transmembrane region" description="Helical" evidence="7">
    <location>
        <begin position="620"/>
        <end position="644"/>
    </location>
</feature>
<dbReference type="RefSeq" id="WP_229836987.1">
    <property type="nucleotide sequence ID" value="NZ_BMPI01000081.1"/>
</dbReference>
<evidence type="ECO:0000313" key="10">
    <source>
        <dbReference type="EMBL" id="GGM79573.1"/>
    </source>
</evidence>
<evidence type="ECO:0000256" key="6">
    <source>
        <dbReference type="ARBA" id="ARBA00038076"/>
    </source>
</evidence>
<dbReference type="PANTHER" id="PTHR30572:SF4">
    <property type="entry name" value="ABC TRANSPORTER PERMEASE YTRF"/>
    <property type="match status" value="1"/>
</dbReference>
<comment type="subcellular location">
    <subcellularLocation>
        <location evidence="1">Cell membrane</location>
        <topology evidence="1">Multi-pass membrane protein</topology>
    </subcellularLocation>
</comment>
<comment type="similarity">
    <text evidence="6">Belongs to the ABC-4 integral membrane protein family.</text>
</comment>
<evidence type="ECO:0000256" key="5">
    <source>
        <dbReference type="ARBA" id="ARBA00023136"/>
    </source>
</evidence>
<gene>
    <name evidence="10" type="ORF">GCM10007977_096370</name>
</gene>
<dbReference type="GO" id="GO:0005886">
    <property type="term" value="C:plasma membrane"/>
    <property type="evidence" value="ECO:0007669"/>
    <property type="project" value="UniProtKB-SubCell"/>
</dbReference>
<dbReference type="AlphaFoldDB" id="A0A917X720"/>
<feature type="transmembrane region" description="Helical" evidence="7">
    <location>
        <begin position="328"/>
        <end position="351"/>
    </location>
</feature>
<keyword evidence="2" id="KW-1003">Cell membrane</keyword>
<feature type="transmembrane region" description="Helical" evidence="7">
    <location>
        <begin position="665"/>
        <end position="693"/>
    </location>
</feature>
<sequence length="753" mass="75467">MKRLVIALTTLLAVTASVLAAGLLVQSRGPFERAFARQQGAHLAAGFDAAKATADQVAATARVAGVTAAAGPFPTVGIRPRTVAAHPPGEGGLGAPPSVELPPVTIVGRADPGGAVDRLELTQGRWATGPGEVVWLAGTVPFELGERFTAGGTTLTVVGFARSAGQTAQAWATPATVEALSGPRGFQMLYRLASAGTDADVTAARQAIAAAVPPEALTDAASYLTVRRVAERMAALFLPFVVAFGVLGLVMSVLVIGIVVSGAVGAQTRRIGIRKALGCTPAQVARRYLAEALIPAAVGAAAGVVLGNLAAVPVLAEEGDVFGTGATALAPWISVVVPLGALAVVAVTALVPALRAARLRTVEALAVGRTPSVGRGRTARRLLGRLPLPRAVTLGLAGPFSRPGRSVTIGAAVALGALGVTFGVGLALSVGGVQSALNRRDAGDVIVRAGRPGGPAPSVAAVRAQPGTARLFTTTRLELPVAGLAGPVQTVAFDGDASWATYEILDGRWFAGPGEAVVPTGFLTAAGVRVGDDVMVGGAVRLRIVGEVLDLRSDGIRLITDGRSLAGLELLDGFPEVHVDVADGTAPQAWADAFNAGHADLHAEVNTGELSGTVVALDTLAGTLTLLLVAVAGLGVLNTVVLDTRERVHELGVCKALGMAPRQTVALVLTSVAGVGLVAGLAGVPAGIALHGVVMPAMGRAAGTRLPPSVLDVYGPALVTALAAGGLLIALAGALLPAGWAARTSTARALRSE</sequence>
<dbReference type="InterPro" id="IPR003838">
    <property type="entry name" value="ABC3_permease_C"/>
</dbReference>
<organism evidence="10 11">
    <name type="scientific">Dactylosporangium sucinum</name>
    <dbReference type="NCBI Taxonomy" id="1424081"/>
    <lineage>
        <taxon>Bacteria</taxon>
        <taxon>Bacillati</taxon>
        <taxon>Actinomycetota</taxon>
        <taxon>Actinomycetes</taxon>
        <taxon>Micromonosporales</taxon>
        <taxon>Micromonosporaceae</taxon>
        <taxon>Dactylosporangium</taxon>
    </lineage>
</organism>
<keyword evidence="5 7" id="KW-0472">Membrane</keyword>
<evidence type="ECO:0000313" key="11">
    <source>
        <dbReference type="Proteomes" id="UP000642070"/>
    </source>
</evidence>
<dbReference type="Proteomes" id="UP000642070">
    <property type="component" value="Unassembled WGS sequence"/>
</dbReference>
<evidence type="ECO:0000256" key="2">
    <source>
        <dbReference type="ARBA" id="ARBA00022475"/>
    </source>
</evidence>
<feature type="domain" description="ABC3 transporter permease C-terminal" evidence="9">
    <location>
        <begin position="243"/>
        <end position="358"/>
    </location>
</feature>
<evidence type="ECO:0000256" key="8">
    <source>
        <dbReference type="SAM" id="SignalP"/>
    </source>
</evidence>
<feature type="chain" id="PRO_5037963843" description="ABC3 transporter permease C-terminal domain-containing protein" evidence="8">
    <location>
        <begin position="21"/>
        <end position="753"/>
    </location>
</feature>
<feature type="domain" description="ABC3 transporter permease C-terminal" evidence="9">
    <location>
        <begin position="624"/>
        <end position="739"/>
    </location>
</feature>
<accession>A0A917X720</accession>
<dbReference type="GO" id="GO:0022857">
    <property type="term" value="F:transmembrane transporter activity"/>
    <property type="evidence" value="ECO:0007669"/>
    <property type="project" value="TreeGrafter"/>
</dbReference>
<feature type="transmembrane region" description="Helical" evidence="7">
    <location>
        <begin position="236"/>
        <end position="265"/>
    </location>
</feature>